<dbReference type="Pfam" id="PF18962">
    <property type="entry name" value="Por_Secre_tail"/>
    <property type="match status" value="1"/>
</dbReference>
<dbReference type="InterPro" id="IPR026444">
    <property type="entry name" value="Secre_tail"/>
</dbReference>
<proteinExistence type="predicted"/>
<feature type="domain" description="LTD" evidence="1">
    <location>
        <begin position="548"/>
        <end position="668"/>
    </location>
</feature>
<accession>A0A1H9NAR9</accession>
<dbReference type="PROSITE" id="PS51841">
    <property type="entry name" value="LTD"/>
    <property type="match status" value="3"/>
</dbReference>
<evidence type="ECO:0000313" key="3">
    <source>
        <dbReference type="Proteomes" id="UP000199021"/>
    </source>
</evidence>
<dbReference type="SUPFAM" id="SSF74853">
    <property type="entry name" value="Lamin A/C globular tail domain"/>
    <property type="match status" value="3"/>
</dbReference>
<dbReference type="PANTHER" id="PTHR40050">
    <property type="entry name" value="INNER SPORE COAT PROTEIN H"/>
    <property type="match status" value="1"/>
</dbReference>
<dbReference type="InParanoid" id="A0A1H9NAR9"/>
<dbReference type="Pfam" id="PF08757">
    <property type="entry name" value="CotH"/>
    <property type="match status" value="1"/>
</dbReference>
<dbReference type="PANTHER" id="PTHR40050:SF1">
    <property type="entry name" value="INNER SPORE COAT PROTEIN H"/>
    <property type="match status" value="1"/>
</dbReference>
<dbReference type="InterPro" id="IPR001322">
    <property type="entry name" value="Lamin_tail_dom"/>
</dbReference>
<dbReference type="AlphaFoldDB" id="A0A1H9NAR9"/>
<dbReference type="Pfam" id="PF00932">
    <property type="entry name" value="LTD"/>
    <property type="match status" value="3"/>
</dbReference>
<name>A0A1H9NAR9_9BACT</name>
<dbReference type="InterPro" id="IPR014867">
    <property type="entry name" value="Spore_coat_CotH_CotH2/3/7"/>
</dbReference>
<dbReference type="Proteomes" id="UP000199021">
    <property type="component" value="Unassembled WGS sequence"/>
</dbReference>
<feature type="domain" description="LTD" evidence="1">
    <location>
        <begin position="862"/>
        <end position="983"/>
    </location>
</feature>
<organism evidence="2 3">
    <name type="scientific">Neolewinella agarilytica</name>
    <dbReference type="NCBI Taxonomy" id="478744"/>
    <lineage>
        <taxon>Bacteria</taxon>
        <taxon>Pseudomonadati</taxon>
        <taxon>Bacteroidota</taxon>
        <taxon>Saprospiria</taxon>
        <taxon>Saprospirales</taxon>
        <taxon>Lewinellaceae</taxon>
        <taxon>Neolewinella</taxon>
    </lineage>
</organism>
<dbReference type="NCBIfam" id="NF041940">
    <property type="entry name" value="choice_anch_X"/>
    <property type="match status" value="1"/>
</dbReference>
<reference evidence="3" key="1">
    <citation type="submission" date="2016-10" db="EMBL/GenBank/DDBJ databases">
        <authorList>
            <person name="Varghese N."/>
            <person name="Submissions S."/>
        </authorList>
    </citation>
    <scope>NUCLEOTIDE SEQUENCE [LARGE SCALE GENOMIC DNA]</scope>
    <source>
        <strain evidence="3">DSM 24740</strain>
    </source>
</reference>
<keyword evidence="3" id="KW-1185">Reference proteome</keyword>
<dbReference type="InterPro" id="IPR036415">
    <property type="entry name" value="Lamin_tail_dom_sf"/>
</dbReference>
<sequence length="1106" mass="121419">MTCSSKIICLPTKDFTDLRRPTQNPPTILTMKQFLLLLTFSLTVSIQAQSFYDLETIQTIEITFAESNWDQLLDQAYASTSDYILAQSVTINGEVFDSVGVKYKGNSTYNANQTKNPFHIELDTYKDHIYDGYTDIKLSNVAKDPSFIREVLSYQVLRQYMDAPLSNYANVYVNGNLMGLYSNSEAISRKFVDKYYGSKENARIKCNPPAGAGQGTTVVPDLQYRGEDSSAYYAAYELKSDFGWSELIDLCDTLNNHVNDIEQILDVDRVLWMLAFDNVLVNLDSYIGTYAQNYYLYRDDNGRFLPTVWDLNESLGVFSDAGGGIRLNSTAQKAQLSHLLHENDASFPLISKLLSVPQYKRKYLAHVKTMLEENFANGAYEDMALMLRTTIDAAVQADNNKFFTYNNFVSNLTNDIVERRSSTPGITNLMDARSDYLLGLSDFTQAEPAISNLALSGSSPAVGEALTITATITDALRAYLNLRSVSGAPFETIEMFDDGAHGDGAAGDGVFGVSFVPASIQTEYYLYAENDGIGKFSPQRAEHEFYEIVASNTSSLIGDLVINEFMASNDLTQADQDGDFDDWIELYNNTGASISLDGFHLSDDAGNLTKWAFPDGSTIAANDYLIIWADEDLEQDGLHADFKLSSGGEEVVLIDANGAIVDSLTYPEQTTDVSYGRFPNGTGSFREMTTTTFNAENTDGTTNPDDPTFSTSPLAGDLVVNEFMASNDTTAVDQDGDADDWIELYNNSSSSISLDGFFLSDDIEEPTKWAFPAGSSIDGNGYLIIWADEDLEQDGLHADFKLSAGGEMVLLFDADTSLIDTVTYVDQSTDISHGRFPNGTGSFQDMTPTFNAENTEGTTDPVDPTFSTSPLAGELVVNEFMASNDATASDQDGDFDDWIELYNNSNSSITLDGFFLSDDIENPTKWAFPDGSSIEANGYLIIWADEDLDQEGLHADFKLSAGGETVILADADTALIDSVTYLDQSADISHGRFANGTGGFLDMTPTFNAENVNGIVSTRFIPLLGAEITLFPNPSEGLLNVRLEQAYSDDLQFRLFSSDGRLLQESTLSQGAVNLTINATNLPEGLYLLTVLDGLATETHKVVLRR</sequence>
<evidence type="ECO:0000259" key="1">
    <source>
        <dbReference type="PROSITE" id="PS51841"/>
    </source>
</evidence>
<gene>
    <name evidence="2" type="ORF">SAMN05444359_13528</name>
</gene>
<protein>
    <submittedName>
        <fullName evidence="2">Por secretion system C-terminal sorting domain-containing protein</fullName>
    </submittedName>
</protein>
<dbReference type="EMBL" id="FOFB01000035">
    <property type="protein sequence ID" value="SER32911.1"/>
    <property type="molecule type" value="Genomic_DNA"/>
</dbReference>
<dbReference type="NCBIfam" id="TIGR04183">
    <property type="entry name" value="Por_Secre_tail"/>
    <property type="match status" value="1"/>
</dbReference>
<dbReference type="STRING" id="478744.SAMN05444359_13528"/>
<feature type="domain" description="LTD" evidence="1">
    <location>
        <begin position="705"/>
        <end position="826"/>
    </location>
</feature>
<evidence type="ECO:0000313" key="2">
    <source>
        <dbReference type="EMBL" id="SER32911.1"/>
    </source>
</evidence>
<dbReference type="Gene3D" id="2.60.40.1260">
    <property type="entry name" value="Lamin Tail domain"/>
    <property type="match status" value="3"/>
</dbReference>